<dbReference type="EMBL" id="CP136522">
    <property type="protein sequence ID" value="WOT06744.1"/>
    <property type="molecule type" value="Genomic_DNA"/>
</dbReference>
<feature type="domain" description="Response regulatory" evidence="5">
    <location>
        <begin position="616"/>
        <end position="735"/>
    </location>
</feature>
<name>A0ABZ0K3W4_9GAMM</name>
<dbReference type="Pfam" id="PF00072">
    <property type="entry name" value="Response_reg"/>
    <property type="match status" value="1"/>
</dbReference>
<dbReference type="CDD" id="cd17546">
    <property type="entry name" value="REC_hyHK_CKI1_RcsC-like"/>
    <property type="match status" value="1"/>
</dbReference>
<dbReference type="PROSITE" id="PS50110">
    <property type="entry name" value="RESPONSE_REGULATORY"/>
    <property type="match status" value="1"/>
</dbReference>
<evidence type="ECO:0000313" key="7">
    <source>
        <dbReference type="Proteomes" id="UP001529491"/>
    </source>
</evidence>
<feature type="transmembrane region" description="Helical" evidence="4">
    <location>
        <begin position="168"/>
        <end position="187"/>
    </location>
</feature>
<dbReference type="PANTHER" id="PTHR45339">
    <property type="entry name" value="HYBRID SIGNAL TRANSDUCTION HISTIDINE KINASE J"/>
    <property type="match status" value="1"/>
</dbReference>
<dbReference type="InterPro" id="IPR011006">
    <property type="entry name" value="CheY-like_superfamily"/>
</dbReference>
<evidence type="ECO:0000256" key="4">
    <source>
        <dbReference type="SAM" id="Phobius"/>
    </source>
</evidence>
<dbReference type="RefSeq" id="WP_310471016.1">
    <property type="nucleotide sequence ID" value="NZ_CP136522.1"/>
</dbReference>
<sequence length="741" mass="83364">MKFKDNAVTVNIAFIIVLVLTVSQAIYTLNKFSSGYEAPISETQVTLIDTSKSITAQLEILKSTLELCTSSTNQCNSEQVLVQTKAISKNIDIFTSIASSEKQLVSLSGTLNFDFLNLYFNKFNEQKNYNELSDNIERSFSEVKDVSFIIANKVTSGVEASSELSMQVMLIIQFIVLVLFIAGWYLLRANITHSEKEKKRLSHSFHNILNDVKELNQSSLKARLSNVDSSSDEKKIYSMLLFSFEKLDKQMSKTDLYQRLYNLLGYEIRGITNTIQGGINLLVDVDNQQEVSQAKEVLTATRTLENLAENFNLLSTVETTSNSKIVEFYDLIDELVVLLSTKSKQQNKTIEYYIDNSIPLSFHGHHTGLFWMLLMQISDTLSSSDAKKVLFTLSCTNATKVEKLQLNIDLYVYDQDMLSIAQIENLDWGLRPKKDITNRSLVKALVSNIKNYHVIQKDIEDITRVRISFDVNPVDYQNANNQLQQKTLLICGAAGMGIDVIDQALVDSGATTQFARTANDVFHCLNGLSPQDGIIITSTMSGVNLSSLCKIVQARVKGKQIKLFLFLSAADKHSEDLSEFVDYVFHQPCPPSRLIPNIIDEFNNDKSVAEQEVTEKILIVEDDKLQQFILKKILTDLGFDCDTANDGKEAIESVKDYDYKTIFMDCIMPNVDGLEATSRIRQYDAANDLPARVIIGATALTSNDEHNKCINAGMDSVIRKPYKKDEIFSALRKYLAMNKVS</sequence>
<dbReference type="InterPro" id="IPR001789">
    <property type="entry name" value="Sig_transdc_resp-reg_receiver"/>
</dbReference>
<keyword evidence="4" id="KW-0812">Transmembrane</keyword>
<keyword evidence="2" id="KW-0902">Two-component regulatory system</keyword>
<dbReference type="PANTHER" id="PTHR45339:SF1">
    <property type="entry name" value="HYBRID SIGNAL TRANSDUCTION HISTIDINE KINASE J"/>
    <property type="match status" value="1"/>
</dbReference>
<keyword evidence="7" id="KW-1185">Reference proteome</keyword>
<dbReference type="Gene3D" id="3.40.50.2300">
    <property type="match status" value="1"/>
</dbReference>
<reference evidence="6 7" key="1">
    <citation type="submission" date="2023-10" db="EMBL/GenBank/DDBJ databases">
        <title>Complete genome sequence of Shewanella sp. DAU334.</title>
        <authorList>
            <person name="Lee Y.-S."/>
            <person name="Jeong H.-R."/>
            <person name="Hwang E.-J."/>
            <person name="Choi Y.-L."/>
            <person name="Kim G.-D."/>
        </authorList>
    </citation>
    <scope>NUCLEOTIDE SEQUENCE [LARGE SCALE GENOMIC DNA]</scope>
    <source>
        <strain evidence="6 7">DAU334</strain>
    </source>
</reference>
<protein>
    <submittedName>
        <fullName evidence="6">Response regulator</fullName>
    </submittedName>
</protein>
<dbReference type="SUPFAM" id="SSF52172">
    <property type="entry name" value="CheY-like"/>
    <property type="match status" value="1"/>
</dbReference>
<feature type="transmembrane region" description="Helical" evidence="4">
    <location>
        <begin position="12"/>
        <end position="29"/>
    </location>
</feature>
<accession>A0ABZ0K3W4</accession>
<evidence type="ECO:0000313" key="6">
    <source>
        <dbReference type="EMBL" id="WOT06744.1"/>
    </source>
</evidence>
<gene>
    <name evidence="6" type="ORF">RGE70_08340</name>
</gene>
<proteinExistence type="predicted"/>
<evidence type="ECO:0000259" key="5">
    <source>
        <dbReference type="PROSITE" id="PS50110"/>
    </source>
</evidence>
<dbReference type="Proteomes" id="UP001529491">
    <property type="component" value="Chromosome"/>
</dbReference>
<keyword evidence="4" id="KW-0472">Membrane</keyword>
<keyword evidence="1 3" id="KW-0597">Phosphoprotein</keyword>
<keyword evidence="4" id="KW-1133">Transmembrane helix</keyword>
<organism evidence="6 7">
    <name type="scientific">Shewanella youngdeokensis</name>
    <dbReference type="NCBI Taxonomy" id="2999068"/>
    <lineage>
        <taxon>Bacteria</taxon>
        <taxon>Pseudomonadati</taxon>
        <taxon>Pseudomonadota</taxon>
        <taxon>Gammaproteobacteria</taxon>
        <taxon>Alteromonadales</taxon>
        <taxon>Shewanellaceae</taxon>
        <taxon>Shewanella</taxon>
    </lineage>
</organism>
<feature type="modified residue" description="4-aspartylphosphate" evidence="3">
    <location>
        <position position="665"/>
    </location>
</feature>
<evidence type="ECO:0000256" key="3">
    <source>
        <dbReference type="PROSITE-ProRule" id="PRU00169"/>
    </source>
</evidence>
<evidence type="ECO:0000256" key="1">
    <source>
        <dbReference type="ARBA" id="ARBA00022553"/>
    </source>
</evidence>
<evidence type="ECO:0000256" key="2">
    <source>
        <dbReference type="ARBA" id="ARBA00023012"/>
    </source>
</evidence>
<dbReference type="SMART" id="SM00448">
    <property type="entry name" value="REC"/>
    <property type="match status" value="1"/>
</dbReference>